<dbReference type="PANTHER" id="PTHR10000:SF25">
    <property type="entry name" value="PHOSPHATASE YKRA-RELATED"/>
    <property type="match status" value="1"/>
</dbReference>
<dbReference type="InterPro" id="IPR000150">
    <property type="entry name" value="Cof"/>
</dbReference>
<dbReference type="RefSeq" id="WP_153737488.1">
    <property type="nucleotide sequence ID" value="NZ_WJNG01000012.1"/>
</dbReference>
<evidence type="ECO:0000313" key="1">
    <source>
        <dbReference type="EMBL" id="MRH43862.1"/>
    </source>
</evidence>
<dbReference type="InterPro" id="IPR006379">
    <property type="entry name" value="HAD-SF_hydro_IIB"/>
</dbReference>
<keyword evidence="1" id="KW-0378">Hydrolase</keyword>
<dbReference type="PROSITE" id="PS01229">
    <property type="entry name" value="COF_2"/>
    <property type="match status" value="1"/>
</dbReference>
<dbReference type="GO" id="GO:0000287">
    <property type="term" value="F:magnesium ion binding"/>
    <property type="evidence" value="ECO:0007669"/>
    <property type="project" value="TreeGrafter"/>
</dbReference>
<dbReference type="AlphaFoldDB" id="A0A6A8DRN1"/>
<dbReference type="PANTHER" id="PTHR10000">
    <property type="entry name" value="PHOSPHOSERINE PHOSPHATASE"/>
    <property type="match status" value="1"/>
</dbReference>
<dbReference type="SFLD" id="SFLDG01140">
    <property type="entry name" value="C2.B:_Phosphomannomutase_and_P"/>
    <property type="match status" value="1"/>
</dbReference>
<dbReference type="Gene3D" id="3.30.1240.10">
    <property type="match status" value="1"/>
</dbReference>
<name>A0A6A8DRN1_9BACI</name>
<dbReference type="SUPFAM" id="SSF56784">
    <property type="entry name" value="HAD-like"/>
    <property type="match status" value="1"/>
</dbReference>
<dbReference type="InterPro" id="IPR023214">
    <property type="entry name" value="HAD_sf"/>
</dbReference>
<dbReference type="GO" id="GO:0016791">
    <property type="term" value="F:phosphatase activity"/>
    <property type="evidence" value="ECO:0007669"/>
    <property type="project" value="TreeGrafter"/>
</dbReference>
<dbReference type="OrthoDB" id="9810101at2"/>
<dbReference type="NCBIfam" id="TIGR01484">
    <property type="entry name" value="HAD-SF-IIB"/>
    <property type="match status" value="1"/>
</dbReference>
<dbReference type="GO" id="GO:0005829">
    <property type="term" value="C:cytosol"/>
    <property type="evidence" value="ECO:0007669"/>
    <property type="project" value="TreeGrafter"/>
</dbReference>
<dbReference type="Proteomes" id="UP000799092">
    <property type="component" value="Unassembled WGS sequence"/>
</dbReference>
<reference evidence="1" key="1">
    <citation type="submission" date="2019-11" db="EMBL/GenBank/DDBJ databases">
        <authorList>
            <person name="Li J."/>
        </authorList>
    </citation>
    <scope>NUCLEOTIDE SEQUENCE</scope>
    <source>
        <strain evidence="1">B6B</strain>
    </source>
</reference>
<proteinExistence type="predicted"/>
<dbReference type="Gene3D" id="3.40.50.1000">
    <property type="entry name" value="HAD superfamily/HAD-like"/>
    <property type="match status" value="1"/>
</dbReference>
<evidence type="ECO:0000313" key="2">
    <source>
        <dbReference type="Proteomes" id="UP000799092"/>
    </source>
</evidence>
<dbReference type="NCBIfam" id="TIGR00099">
    <property type="entry name" value="Cof-subfamily"/>
    <property type="match status" value="1"/>
</dbReference>
<sequence>MTNYKAIFLDIDGTILRPDHTIQESTIDAVNQALDQGLEVILATGRPLHEISGIAQHLNIHSCIGYNGAFATYKNKEILNEPMDSKTIDFYLQVSSKHGHEMVLYTNNKNTFTAMDAPVVQQFIDVFQLKKNELFSNSVMDKVLGITLMNLDNNDVDLYYTSDDIYFSQVNVAGLTHSYDVIRESVNKGHAVKAILDHLSIPKENAIAFGDGMNDKEMLQYVGEGFAMGNGHPDIFQYAKHRTTDVTESGIFNGLKSLGLVK</sequence>
<accession>A0A6A8DRN1</accession>
<gene>
    <name evidence="1" type="ORF">GH741_14560</name>
</gene>
<keyword evidence="2" id="KW-1185">Reference proteome</keyword>
<organism evidence="1 2">
    <name type="scientific">Aquibacillus halophilus</name>
    <dbReference type="NCBI Taxonomy" id="930132"/>
    <lineage>
        <taxon>Bacteria</taxon>
        <taxon>Bacillati</taxon>
        <taxon>Bacillota</taxon>
        <taxon>Bacilli</taxon>
        <taxon>Bacillales</taxon>
        <taxon>Bacillaceae</taxon>
        <taxon>Aquibacillus</taxon>
    </lineage>
</organism>
<dbReference type="InterPro" id="IPR036412">
    <property type="entry name" value="HAD-like_sf"/>
</dbReference>
<comment type="caution">
    <text evidence="1">The sequence shown here is derived from an EMBL/GenBank/DDBJ whole genome shotgun (WGS) entry which is preliminary data.</text>
</comment>
<dbReference type="SFLD" id="SFLDS00003">
    <property type="entry name" value="Haloacid_Dehalogenase"/>
    <property type="match status" value="1"/>
</dbReference>
<dbReference type="EMBL" id="WJNG01000012">
    <property type="protein sequence ID" value="MRH43862.1"/>
    <property type="molecule type" value="Genomic_DNA"/>
</dbReference>
<dbReference type="Pfam" id="PF08282">
    <property type="entry name" value="Hydrolase_3"/>
    <property type="match status" value="1"/>
</dbReference>
<protein>
    <submittedName>
        <fullName evidence="1">Cof-type HAD-IIB family hydrolase</fullName>
    </submittedName>
</protein>